<evidence type="ECO:0000256" key="1">
    <source>
        <dbReference type="ARBA" id="ARBA00001424"/>
    </source>
</evidence>
<keyword evidence="9" id="KW-0482">Metalloprotease</keyword>
<dbReference type="AlphaFoldDB" id="A0A4U6XRV8"/>
<evidence type="ECO:0000256" key="8">
    <source>
        <dbReference type="ARBA" id="ARBA00022801"/>
    </source>
</evidence>
<organism evidence="13 14">
    <name type="scientific">Colletotrichum tanaceti</name>
    <dbReference type="NCBI Taxonomy" id="1306861"/>
    <lineage>
        <taxon>Eukaryota</taxon>
        <taxon>Fungi</taxon>
        <taxon>Dikarya</taxon>
        <taxon>Ascomycota</taxon>
        <taxon>Pezizomycotina</taxon>
        <taxon>Sordariomycetes</taxon>
        <taxon>Hypocreomycetidae</taxon>
        <taxon>Glomerellales</taxon>
        <taxon>Glomerellaceae</taxon>
        <taxon>Colletotrichum</taxon>
        <taxon>Colletotrichum destructivum species complex</taxon>
    </lineage>
</organism>
<name>A0A4U6XRV8_9PEZI</name>
<comment type="catalytic activity">
    <reaction evidence="1">
        <text>Release of any N-terminal amino acid, including proline, that is linked to proline, even from a dipeptide or tripeptide.</text>
        <dbReference type="EC" id="3.4.11.9"/>
    </reaction>
</comment>
<dbReference type="PROSITE" id="PS51257">
    <property type="entry name" value="PROKAR_LIPOPROTEIN"/>
    <property type="match status" value="1"/>
</dbReference>
<evidence type="ECO:0000256" key="4">
    <source>
        <dbReference type="ARBA" id="ARBA00008766"/>
    </source>
</evidence>
<dbReference type="GO" id="GO:0006508">
    <property type="term" value="P:proteolysis"/>
    <property type="evidence" value="ECO:0007669"/>
    <property type="project" value="TreeGrafter"/>
</dbReference>
<keyword evidence="6" id="KW-0645">Protease</keyword>
<dbReference type="CDD" id="cd01087">
    <property type="entry name" value="Prolidase"/>
    <property type="match status" value="1"/>
</dbReference>
<dbReference type="GO" id="GO:0070006">
    <property type="term" value="F:metalloaminopeptidase activity"/>
    <property type="evidence" value="ECO:0007669"/>
    <property type="project" value="InterPro"/>
</dbReference>
<dbReference type="EMBL" id="PJEX01000024">
    <property type="protein sequence ID" value="TKW58459.1"/>
    <property type="molecule type" value="Genomic_DNA"/>
</dbReference>
<dbReference type="GO" id="GO:0005739">
    <property type="term" value="C:mitochondrion"/>
    <property type="evidence" value="ECO:0007669"/>
    <property type="project" value="TreeGrafter"/>
</dbReference>
<evidence type="ECO:0000256" key="9">
    <source>
        <dbReference type="ARBA" id="ARBA00023049"/>
    </source>
</evidence>
<protein>
    <recommendedName>
        <fullName evidence="5">Xaa-Pro aminopeptidase</fullName>
        <ecNumber evidence="5">3.4.11.9</ecNumber>
    </recommendedName>
    <alternativeName>
        <fullName evidence="11">Aminoacylproline aminopeptidase</fullName>
    </alternativeName>
</protein>
<keyword evidence="7" id="KW-0479">Metal-binding</keyword>
<dbReference type="OrthoDB" id="4215474at2759"/>
<feature type="domain" description="Aminopeptidase P N-terminal" evidence="12">
    <location>
        <begin position="70"/>
        <end position="207"/>
    </location>
</feature>
<evidence type="ECO:0000256" key="6">
    <source>
        <dbReference type="ARBA" id="ARBA00022438"/>
    </source>
</evidence>
<dbReference type="Pfam" id="PF05195">
    <property type="entry name" value="AMP_N"/>
    <property type="match status" value="1"/>
</dbReference>
<evidence type="ECO:0000256" key="3">
    <source>
        <dbReference type="ARBA" id="ARBA00002443"/>
    </source>
</evidence>
<dbReference type="Gene3D" id="3.90.230.10">
    <property type="entry name" value="Creatinase/methionine aminopeptidase superfamily"/>
    <property type="match status" value="1"/>
</dbReference>
<keyword evidence="14" id="KW-1185">Reference proteome</keyword>
<keyword evidence="6" id="KW-0031">Aminopeptidase</keyword>
<reference evidence="13 14" key="1">
    <citation type="journal article" date="2019" name="PLoS ONE">
        <title>Comparative genome analysis indicates high evolutionary potential of pathogenicity genes in Colletotrichum tanaceti.</title>
        <authorList>
            <person name="Lelwala R.V."/>
            <person name="Korhonen P.K."/>
            <person name="Young N.D."/>
            <person name="Scott J.B."/>
            <person name="Ades P.A."/>
            <person name="Gasser R.B."/>
            <person name="Taylor P.W.J."/>
        </authorList>
    </citation>
    <scope>NUCLEOTIDE SEQUENCE [LARGE SCALE GENOMIC DNA]</scope>
    <source>
        <strain evidence="13">BRIP57314</strain>
    </source>
</reference>
<evidence type="ECO:0000313" key="13">
    <source>
        <dbReference type="EMBL" id="TKW58459.1"/>
    </source>
</evidence>
<comment type="similarity">
    <text evidence="4">Belongs to the peptidase M24B family.</text>
</comment>
<dbReference type="EC" id="3.4.11.9" evidence="5"/>
<evidence type="ECO:0000256" key="7">
    <source>
        <dbReference type="ARBA" id="ARBA00022723"/>
    </source>
</evidence>
<accession>A0A4U6XRV8</accession>
<evidence type="ECO:0000256" key="5">
    <source>
        <dbReference type="ARBA" id="ARBA00012574"/>
    </source>
</evidence>
<evidence type="ECO:0000256" key="10">
    <source>
        <dbReference type="ARBA" id="ARBA00023211"/>
    </source>
</evidence>
<dbReference type="SMART" id="SM01011">
    <property type="entry name" value="AMP_N"/>
    <property type="match status" value="1"/>
</dbReference>
<dbReference type="SUPFAM" id="SSF55920">
    <property type="entry name" value="Creatinase/aminopeptidase"/>
    <property type="match status" value="1"/>
</dbReference>
<dbReference type="Pfam" id="PF00557">
    <property type="entry name" value="Peptidase_M24"/>
    <property type="match status" value="1"/>
</dbReference>
<dbReference type="GO" id="GO:0030145">
    <property type="term" value="F:manganese ion binding"/>
    <property type="evidence" value="ECO:0007669"/>
    <property type="project" value="InterPro"/>
</dbReference>
<comment type="caution">
    <text evidence="13">The sequence shown here is derived from an EMBL/GenBank/DDBJ whole genome shotgun (WGS) entry which is preliminary data.</text>
</comment>
<dbReference type="InterPro" id="IPR000994">
    <property type="entry name" value="Pept_M24"/>
</dbReference>
<evidence type="ECO:0000256" key="2">
    <source>
        <dbReference type="ARBA" id="ARBA00001936"/>
    </source>
</evidence>
<proteinExistence type="inferred from homology"/>
<comment type="function">
    <text evidence="3">Catalyzes the removal of a penultimate prolyl residue from the N-termini of peptides.</text>
</comment>
<evidence type="ECO:0000259" key="12">
    <source>
        <dbReference type="SMART" id="SM01011"/>
    </source>
</evidence>
<evidence type="ECO:0000256" key="11">
    <source>
        <dbReference type="ARBA" id="ARBA00030849"/>
    </source>
</evidence>
<dbReference type="STRING" id="1306861.A0A4U6XRV8"/>
<dbReference type="InterPro" id="IPR036005">
    <property type="entry name" value="Creatinase/aminopeptidase-like"/>
</dbReference>
<sequence length="491" mass="54971">MNASRPVSRAIRTAQRLRPMKSTSQWQLSFLTGCQLRRYSAVSAAELQFGQPVHETHPHILKAGEITPGITAQEYWERRARLAEKLPDNGVAVLAAADLQYRSGAVFFPYRQESNFLYLTGWNEGDSVAVIQKTGKEFGDFEFHLFTKPKDPVAEQWMGPRNGVQAAIDIFNADKAADISKLDRHLPDILKGASRVYTDIEKPRQGEQESRLWQLMKADKSWFPSVKLPLYPVVNSLRAIKSPAEVANMRRAGQISGRVITDAMRRSWTRERDLHAFLDYRFAVDGCDGPAYVPVVAGGQNGLCIHYVVNNNVLRDGETVLVDAGGEYGTYITDISRTWPVSGKFSPAQKDLYEAVLTVQRSSVSLCRENSNLSLDDIHDHTSAGLLGQLKSLGFDITSRDMDVLFPHHVGHYVGLDVHDVPGYGRRTPLKKGHCVTIEPGIYVPDTDRWPKFFRGLGVRIEDSICVDEESPYILTTEAVKEIADIEALRD</sequence>
<dbReference type="PANTHER" id="PTHR43226">
    <property type="entry name" value="XAA-PRO AMINOPEPTIDASE 3"/>
    <property type="match status" value="1"/>
</dbReference>
<dbReference type="Proteomes" id="UP000310108">
    <property type="component" value="Unassembled WGS sequence"/>
</dbReference>
<dbReference type="InterPro" id="IPR052433">
    <property type="entry name" value="X-Pro_dipept-like"/>
</dbReference>
<comment type="cofactor">
    <cofactor evidence="2">
        <name>Mn(2+)</name>
        <dbReference type="ChEBI" id="CHEBI:29035"/>
    </cofactor>
</comment>
<keyword evidence="10" id="KW-0464">Manganese</keyword>
<evidence type="ECO:0000313" key="14">
    <source>
        <dbReference type="Proteomes" id="UP000310108"/>
    </source>
</evidence>
<keyword evidence="8" id="KW-0378">Hydrolase</keyword>
<dbReference type="Gene3D" id="3.40.350.10">
    <property type="entry name" value="Creatinase/prolidase N-terminal domain"/>
    <property type="match status" value="1"/>
</dbReference>
<gene>
    <name evidence="13" type="primary">ICP55</name>
    <name evidence="13" type="ORF">CTA1_3842</name>
</gene>
<dbReference type="SUPFAM" id="SSF53092">
    <property type="entry name" value="Creatinase/prolidase N-terminal domain"/>
    <property type="match status" value="1"/>
</dbReference>
<dbReference type="PANTHER" id="PTHR43226:SF4">
    <property type="entry name" value="XAA-PRO AMINOPEPTIDASE 3"/>
    <property type="match status" value="1"/>
</dbReference>
<dbReference type="InterPro" id="IPR007865">
    <property type="entry name" value="Aminopep_P_N"/>
</dbReference>
<dbReference type="InterPro" id="IPR029149">
    <property type="entry name" value="Creatin/AminoP/Spt16_N"/>
</dbReference>